<accession>A0ABV8V7L3</accession>
<proteinExistence type="predicted"/>
<evidence type="ECO:0000313" key="3">
    <source>
        <dbReference type="Proteomes" id="UP001595840"/>
    </source>
</evidence>
<protein>
    <submittedName>
        <fullName evidence="2">Uncharacterized protein</fullName>
    </submittedName>
</protein>
<reference evidence="3" key="1">
    <citation type="journal article" date="2019" name="Int. J. Syst. Evol. Microbiol.">
        <title>The Global Catalogue of Microorganisms (GCM) 10K type strain sequencing project: providing services to taxonomists for standard genome sequencing and annotation.</title>
        <authorList>
            <consortium name="The Broad Institute Genomics Platform"/>
            <consortium name="The Broad Institute Genome Sequencing Center for Infectious Disease"/>
            <person name="Wu L."/>
            <person name="Ma J."/>
        </authorList>
    </citation>
    <scope>NUCLEOTIDE SEQUENCE [LARGE SCALE GENOMIC DNA]</scope>
    <source>
        <strain evidence="3">CECT 8570</strain>
    </source>
</reference>
<keyword evidence="1" id="KW-1133">Transmembrane helix</keyword>
<gene>
    <name evidence="2" type="ORF">ACFOX3_12465</name>
</gene>
<feature type="transmembrane region" description="Helical" evidence="1">
    <location>
        <begin position="63"/>
        <end position="82"/>
    </location>
</feature>
<dbReference type="Proteomes" id="UP001595840">
    <property type="component" value="Unassembled WGS sequence"/>
</dbReference>
<evidence type="ECO:0000313" key="2">
    <source>
        <dbReference type="EMBL" id="MFC4363122.1"/>
    </source>
</evidence>
<keyword evidence="1" id="KW-0472">Membrane</keyword>
<sequence>MTKARKKESLIEGMAFSAGLGLKFFFLIFIAVIPLNVVMDLVAGKSVAVYFTVEFVGFMFQSLLLWGILLFSVAIFVAGGLLNKYRNRGDQ</sequence>
<keyword evidence="3" id="KW-1185">Reference proteome</keyword>
<evidence type="ECO:0000256" key="1">
    <source>
        <dbReference type="SAM" id="Phobius"/>
    </source>
</evidence>
<name>A0ABV8V7L3_9GAMM</name>
<dbReference type="EMBL" id="JBHSCX010000015">
    <property type="protein sequence ID" value="MFC4363122.1"/>
    <property type="molecule type" value="Genomic_DNA"/>
</dbReference>
<dbReference type="RefSeq" id="WP_290265078.1">
    <property type="nucleotide sequence ID" value="NZ_JAUFQG010000006.1"/>
</dbReference>
<organism evidence="2 3">
    <name type="scientific">Simiduia curdlanivorans</name>
    <dbReference type="NCBI Taxonomy" id="1492769"/>
    <lineage>
        <taxon>Bacteria</taxon>
        <taxon>Pseudomonadati</taxon>
        <taxon>Pseudomonadota</taxon>
        <taxon>Gammaproteobacteria</taxon>
        <taxon>Cellvibrionales</taxon>
        <taxon>Cellvibrionaceae</taxon>
        <taxon>Simiduia</taxon>
    </lineage>
</organism>
<feature type="transmembrane region" description="Helical" evidence="1">
    <location>
        <begin position="20"/>
        <end position="43"/>
    </location>
</feature>
<comment type="caution">
    <text evidence="2">The sequence shown here is derived from an EMBL/GenBank/DDBJ whole genome shotgun (WGS) entry which is preliminary data.</text>
</comment>
<keyword evidence="1" id="KW-0812">Transmembrane</keyword>